<name>A0A290HGY4_9BACT</name>
<organism evidence="1 2">
    <name type="scientific">Sulfurospirillum diekertiae</name>
    <dbReference type="NCBI Taxonomy" id="1854492"/>
    <lineage>
        <taxon>Bacteria</taxon>
        <taxon>Pseudomonadati</taxon>
        <taxon>Campylobacterota</taxon>
        <taxon>Epsilonproteobacteria</taxon>
        <taxon>Campylobacterales</taxon>
        <taxon>Sulfurospirillaceae</taxon>
        <taxon>Sulfurospirillum</taxon>
    </lineage>
</organism>
<dbReference type="EMBL" id="CP023275">
    <property type="protein sequence ID" value="ATB70773.1"/>
    <property type="molecule type" value="Genomic_DNA"/>
</dbReference>
<evidence type="ECO:0000313" key="2">
    <source>
        <dbReference type="Proteomes" id="UP000217349"/>
    </source>
</evidence>
<dbReference type="AlphaFoldDB" id="A0A290HGY4"/>
<dbReference type="KEGG" id="sulj:SJPD1_2684"/>
<dbReference type="InterPro" id="IPR026325">
    <property type="entry name" value="DUF932"/>
</dbReference>
<accession>A0A290HGY4</accession>
<gene>
    <name evidence="1" type="ORF">SJPD1_2684</name>
</gene>
<dbReference type="RefSeq" id="WP_096047579.1">
    <property type="nucleotide sequence ID" value="NZ_CP023275.1"/>
</dbReference>
<dbReference type="Proteomes" id="UP000217349">
    <property type="component" value="Chromosome"/>
</dbReference>
<evidence type="ECO:0008006" key="3">
    <source>
        <dbReference type="Google" id="ProtNLM"/>
    </source>
</evidence>
<dbReference type="Pfam" id="PF06067">
    <property type="entry name" value="DUF932"/>
    <property type="match status" value="1"/>
</dbReference>
<protein>
    <recommendedName>
        <fullName evidence="3">DUF932 domain-containing protein</fullName>
    </recommendedName>
</protein>
<sequence length="272" mass="30760">MQTKPLTNEQLRAQAPSIFSENPIEGVSDKYAFVPTYSVLDTFRHAGYYPIMAGESRVRNHENKGYQKHIIQFRSLEHLLRPSANEEYADIVLTNSHNRTSSFSVDLAIFRLVCANMLVVPSHTFSHHSIIHAGFNFEKIHTAIDEVTSHMPCIQEEIETFKAIELSVAEQHSFAKAALDIRFDKEVHSVDFKEFLHVQRDEDEAPTLWNVFNRVQEAIIRGGIKGSNKVTGKTFTSKAITAIDANLKMNKELFSIVQMVADLKTPSLMIAA</sequence>
<dbReference type="OrthoDB" id="4554729at2"/>
<evidence type="ECO:0000313" key="1">
    <source>
        <dbReference type="EMBL" id="ATB70773.1"/>
    </source>
</evidence>
<reference evidence="2" key="1">
    <citation type="submission" date="2017-09" db="EMBL/GenBank/DDBJ databases">
        <title>The complete genome of Sulfurospirillum sp. JPD-1.</title>
        <authorList>
            <person name="Goris T."/>
        </authorList>
    </citation>
    <scope>NUCLEOTIDE SEQUENCE [LARGE SCALE GENOMIC DNA]</scope>
    <source>
        <strain evidence="2">JPD-1</strain>
    </source>
</reference>
<proteinExistence type="predicted"/>